<dbReference type="PANTHER" id="PTHR42884:SF14">
    <property type="entry name" value="NEUROENDOCRINE CONVERTASE 1"/>
    <property type="match status" value="1"/>
</dbReference>
<evidence type="ECO:0000259" key="5">
    <source>
        <dbReference type="Pfam" id="PF00082"/>
    </source>
</evidence>
<sequence length="248" mass="26899">MEMSRNTSLQAAGAPAQPLVWPNDPLFPVQWHLHNTGNTPYSVAGYDINVLPVWPDYTGKGRLVAVLDDAMDETHPDLIANYRADLAWNLSTRESTAQWYPWQQDLGHGVATAGLIAATANNGLGGVGVAWDAQITAHRFDLPSIRQIEEVYVLFYDGVDKVLEQGIEIYNNSWGTNVPYPVAADWQAYAHAAARDLVELGRDGLGIITVFSAGNARKMAHDTNYDPVVSMPWVIAVAAGGQDGGVVS</sequence>
<evidence type="ECO:0000256" key="2">
    <source>
        <dbReference type="ARBA" id="ARBA00022801"/>
    </source>
</evidence>
<dbReference type="Gene3D" id="3.40.50.200">
    <property type="entry name" value="Peptidase S8/S53 domain"/>
    <property type="match status" value="1"/>
</dbReference>
<proteinExistence type="inferred from homology"/>
<comment type="similarity">
    <text evidence="4">Belongs to the peptidase S8 family.</text>
</comment>
<protein>
    <submittedName>
        <fullName evidence="6">S8 family serine peptidase</fullName>
    </submittedName>
</protein>
<keyword evidence="3" id="KW-0720">Serine protease</keyword>
<dbReference type="Proteomes" id="UP001232156">
    <property type="component" value="Unassembled WGS sequence"/>
</dbReference>
<comment type="caution">
    <text evidence="6">The sequence shown here is derived from an EMBL/GenBank/DDBJ whole genome shotgun (WGS) entry which is preliminary data.</text>
</comment>
<gene>
    <name evidence="6" type="ORF">Q8947_13385</name>
</gene>
<evidence type="ECO:0000256" key="3">
    <source>
        <dbReference type="ARBA" id="ARBA00022825"/>
    </source>
</evidence>
<keyword evidence="7" id="KW-1185">Reference proteome</keyword>
<dbReference type="PROSITE" id="PS51892">
    <property type="entry name" value="SUBTILASE"/>
    <property type="match status" value="1"/>
</dbReference>
<dbReference type="PRINTS" id="PR00723">
    <property type="entry name" value="SUBTILISIN"/>
</dbReference>
<dbReference type="InterPro" id="IPR015500">
    <property type="entry name" value="Peptidase_S8_subtilisin-rel"/>
</dbReference>
<feature type="non-terminal residue" evidence="6">
    <location>
        <position position="248"/>
    </location>
</feature>
<dbReference type="Pfam" id="PF00082">
    <property type="entry name" value="Peptidase_S8"/>
    <property type="match status" value="1"/>
</dbReference>
<dbReference type="InterPro" id="IPR000209">
    <property type="entry name" value="Peptidase_S8/S53_dom"/>
</dbReference>
<evidence type="ECO:0000256" key="4">
    <source>
        <dbReference type="PROSITE-ProRule" id="PRU01240"/>
    </source>
</evidence>
<evidence type="ECO:0000313" key="6">
    <source>
        <dbReference type="EMBL" id="MDR4126970.1"/>
    </source>
</evidence>
<name>A0ABU1D987_9BURK</name>
<dbReference type="RefSeq" id="WP_347287562.1">
    <property type="nucleotide sequence ID" value="NZ_JAUZQE010000046.1"/>
</dbReference>
<keyword evidence="1" id="KW-0645">Protease</keyword>
<keyword evidence="2" id="KW-0378">Hydrolase</keyword>
<dbReference type="SUPFAM" id="SSF52743">
    <property type="entry name" value="Subtilisin-like"/>
    <property type="match status" value="1"/>
</dbReference>
<organism evidence="6 7">
    <name type="scientific">Yanghanlia caeni</name>
    <dbReference type="NCBI Taxonomy" id="3064283"/>
    <lineage>
        <taxon>Bacteria</taxon>
        <taxon>Pseudomonadati</taxon>
        <taxon>Pseudomonadota</taxon>
        <taxon>Betaproteobacteria</taxon>
        <taxon>Burkholderiales</taxon>
        <taxon>Alcaligenaceae</taxon>
        <taxon>Yanghanlia</taxon>
    </lineage>
</organism>
<reference evidence="6 7" key="1">
    <citation type="submission" date="2023-08" db="EMBL/GenBank/DDBJ databases">
        <title>Alcaligenaceae gen. nov., a novel taxon isolated from the sludge of Yixing Pesticide Factory.</title>
        <authorList>
            <person name="Ruan L."/>
        </authorList>
    </citation>
    <scope>NUCLEOTIDE SEQUENCE [LARGE SCALE GENOMIC DNA]</scope>
    <source>
        <strain evidence="6 7">LG-2</strain>
    </source>
</reference>
<feature type="domain" description="Peptidase S8/S53" evidence="5">
    <location>
        <begin position="59"/>
        <end position="239"/>
    </location>
</feature>
<comment type="caution">
    <text evidence="4">Lacks conserved residue(s) required for the propagation of feature annotation.</text>
</comment>
<dbReference type="PANTHER" id="PTHR42884">
    <property type="entry name" value="PROPROTEIN CONVERTASE SUBTILISIN/KEXIN-RELATED"/>
    <property type="match status" value="1"/>
</dbReference>
<dbReference type="EMBL" id="JAUZQE010000046">
    <property type="protein sequence ID" value="MDR4126970.1"/>
    <property type="molecule type" value="Genomic_DNA"/>
</dbReference>
<accession>A0ABU1D987</accession>
<evidence type="ECO:0000313" key="7">
    <source>
        <dbReference type="Proteomes" id="UP001232156"/>
    </source>
</evidence>
<dbReference type="InterPro" id="IPR036852">
    <property type="entry name" value="Peptidase_S8/S53_dom_sf"/>
</dbReference>
<evidence type="ECO:0000256" key="1">
    <source>
        <dbReference type="ARBA" id="ARBA00022670"/>
    </source>
</evidence>